<dbReference type="NCBIfam" id="NF009154">
    <property type="entry name" value="PRK12497.3-3"/>
    <property type="match status" value="1"/>
</dbReference>
<sequence length="117" mass="13132">MAAKDRLGRQGEQLAVTFLTAKGMRILDRNWRCAEGEVDIVARDGNALVIVEVKTRSGRSHGTAFEAVTGEKLLRLRTLAVRWLAMHAERFDSIRVDVIAIERFAGDFSLRHERGVV</sequence>
<dbReference type="Pfam" id="PF02021">
    <property type="entry name" value="UPF0102"/>
    <property type="match status" value="1"/>
</dbReference>
<dbReference type="HAMAP" id="MF_00048">
    <property type="entry name" value="UPF0102"/>
    <property type="match status" value="1"/>
</dbReference>
<dbReference type="Proteomes" id="UP000313066">
    <property type="component" value="Unassembled WGS sequence"/>
</dbReference>
<dbReference type="NCBIfam" id="TIGR00252">
    <property type="entry name" value="YraN family protein"/>
    <property type="match status" value="1"/>
</dbReference>
<proteinExistence type="inferred from homology"/>
<dbReference type="CDD" id="cd20736">
    <property type="entry name" value="PoNe_Nuclease"/>
    <property type="match status" value="1"/>
</dbReference>
<organism evidence="3 4">
    <name type="scientific">Microbispora catharanthi</name>
    <dbReference type="NCBI Taxonomy" id="1712871"/>
    <lineage>
        <taxon>Bacteria</taxon>
        <taxon>Bacillati</taxon>
        <taxon>Actinomycetota</taxon>
        <taxon>Actinomycetes</taxon>
        <taxon>Streptosporangiales</taxon>
        <taxon>Streptosporangiaceae</taxon>
        <taxon>Microbispora</taxon>
    </lineage>
</organism>
<accession>A0A5N6B5I4</accession>
<keyword evidence="4" id="KW-1185">Reference proteome</keyword>
<dbReference type="PANTHER" id="PTHR34039">
    <property type="entry name" value="UPF0102 PROTEIN YRAN"/>
    <property type="match status" value="1"/>
</dbReference>
<evidence type="ECO:0000256" key="1">
    <source>
        <dbReference type="ARBA" id="ARBA00006738"/>
    </source>
</evidence>
<dbReference type="PANTHER" id="PTHR34039:SF1">
    <property type="entry name" value="UPF0102 PROTEIN YRAN"/>
    <property type="match status" value="1"/>
</dbReference>
<comment type="caution">
    <text evidence="3">The sequence shown here is derived from an EMBL/GenBank/DDBJ whole genome shotgun (WGS) entry which is preliminary data.</text>
</comment>
<reference evidence="3 4" key="1">
    <citation type="submission" date="2019-10" db="EMBL/GenBank/DDBJ databases">
        <title>Nonomuraea sp. nov., isolated from Phyllanthus amarus.</title>
        <authorList>
            <person name="Klykleung N."/>
            <person name="Tanasupawat S."/>
        </authorList>
    </citation>
    <scope>NUCLEOTIDE SEQUENCE [LARGE SCALE GENOMIC DNA]</scope>
    <source>
        <strain evidence="3 4">CR1-09</strain>
    </source>
</reference>
<protein>
    <recommendedName>
        <fullName evidence="2">UPF0102 protein FH610_038450</fullName>
    </recommendedName>
</protein>
<dbReference type="GO" id="GO:0003676">
    <property type="term" value="F:nucleic acid binding"/>
    <property type="evidence" value="ECO:0007669"/>
    <property type="project" value="InterPro"/>
</dbReference>
<evidence type="ECO:0000313" key="3">
    <source>
        <dbReference type="EMBL" id="KAB8176331.1"/>
    </source>
</evidence>
<dbReference type="InterPro" id="IPR011335">
    <property type="entry name" value="Restrct_endonuc-II-like"/>
</dbReference>
<dbReference type="AlphaFoldDB" id="A0A5N6B5I4"/>
<dbReference type="InterPro" id="IPR011856">
    <property type="entry name" value="tRNA_endonuc-like_dom_sf"/>
</dbReference>
<gene>
    <name evidence="3" type="ORF">FH610_038450</name>
</gene>
<dbReference type="SUPFAM" id="SSF52980">
    <property type="entry name" value="Restriction endonuclease-like"/>
    <property type="match status" value="1"/>
</dbReference>
<dbReference type="InterPro" id="IPR003509">
    <property type="entry name" value="UPF0102_YraN-like"/>
</dbReference>
<evidence type="ECO:0000256" key="2">
    <source>
        <dbReference type="HAMAP-Rule" id="MF_00048"/>
    </source>
</evidence>
<dbReference type="RefSeq" id="WP_139580162.1">
    <property type="nucleotide sequence ID" value="NZ_VDMA02000032.1"/>
</dbReference>
<name>A0A5N6B5I4_9ACTN</name>
<comment type="similarity">
    <text evidence="1 2">Belongs to the UPF0102 family.</text>
</comment>
<dbReference type="EMBL" id="VDMA02000032">
    <property type="protein sequence ID" value="KAB8176331.1"/>
    <property type="molecule type" value="Genomic_DNA"/>
</dbReference>
<dbReference type="Gene3D" id="3.40.1350.10">
    <property type="match status" value="1"/>
</dbReference>
<evidence type="ECO:0000313" key="4">
    <source>
        <dbReference type="Proteomes" id="UP000313066"/>
    </source>
</evidence>
<dbReference type="NCBIfam" id="NF009150">
    <property type="entry name" value="PRK12497.1-3"/>
    <property type="match status" value="1"/>
</dbReference>